<keyword evidence="1" id="KW-0732">Signal</keyword>
<feature type="signal peptide" evidence="1">
    <location>
        <begin position="1"/>
        <end position="18"/>
    </location>
</feature>
<accession>A0A8H4J8Z9</accession>
<evidence type="ECO:0000313" key="2">
    <source>
        <dbReference type="EMBL" id="KAF4313927.1"/>
    </source>
</evidence>
<organism evidence="2 3">
    <name type="scientific">Botryosphaeria dothidea</name>
    <dbReference type="NCBI Taxonomy" id="55169"/>
    <lineage>
        <taxon>Eukaryota</taxon>
        <taxon>Fungi</taxon>
        <taxon>Dikarya</taxon>
        <taxon>Ascomycota</taxon>
        <taxon>Pezizomycotina</taxon>
        <taxon>Dothideomycetes</taxon>
        <taxon>Dothideomycetes incertae sedis</taxon>
        <taxon>Botryosphaeriales</taxon>
        <taxon>Botryosphaeriaceae</taxon>
        <taxon>Botryosphaeria</taxon>
    </lineage>
</organism>
<sequence length="170" mass="18572">MRFSTIFFTLASLGAAYAAMEQPAVDEEMLVKREEFREPVKRSAQSWGGQRGWGTPGWGTQPSNPGWSGPVWASGSCDADNDCPRICRNQYGDKFNDEGTKCCFNACSCAGGCESNGSKNECDHTNDCPRVCRERYGVDVDSSGSQCCYGSCNCYSNSCSNNPWGGDWKN</sequence>
<dbReference type="Proteomes" id="UP000572817">
    <property type="component" value="Unassembled WGS sequence"/>
</dbReference>
<reference evidence="2" key="1">
    <citation type="submission" date="2020-04" db="EMBL/GenBank/DDBJ databases">
        <title>Genome Assembly and Annotation of Botryosphaeria dothidea sdau 11-99, a Latent Pathogen of Apple Fruit Ring Rot in China.</title>
        <authorList>
            <person name="Yu C."/>
            <person name="Diao Y."/>
            <person name="Lu Q."/>
            <person name="Zhao J."/>
            <person name="Cui S."/>
            <person name="Peng C."/>
            <person name="He B."/>
            <person name="Liu H."/>
        </authorList>
    </citation>
    <scope>NUCLEOTIDE SEQUENCE [LARGE SCALE GENOMIC DNA]</scope>
    <source>
        <strain evidence="2">Sdau11-99</strain>
    </source>
</reference>
<feature type="chain" id="PRO_5034030965" evidence="1">
    <location>
        <begin position="19"/>
        <end position="170"/>
    </location>
</feature>
<dbReference type="EMBL" id="WWBZ02000001">
    <property type="protein sequence ID" value="KAF4313927.1"/>
    <property type="molecule type" value="Genomic_DNA"/>
</dbReference>
<evidence type="ECO:0000313" key="3">
    <source>
        <dbReference type="Proteomes" id="UP000572817"/>
    </source>
</evidence>
<evidence type="ECO:0000256" key="1">
    <source>
        <dbReference type="SAM" id="SignalP"/>
    </source>
</evidence>
<gene>
    <name evidence="2" type="ORF">GTA08_BOTSDO01730</name>
</gene>
<proteinExistence type="predicted"/>
<dbReference type="AlphaFoldDB" id="A0A8H4J8Z9"/>
<comment type="caution">
    <text evidence="2">The sequence shown here is derived from an EMBL/GenBank/DDBJ whole genome shotgun (WGS) entry which is preliminary data.</text>
</comment>
<dbReference type="OrthoDB" id="3941815at2759"/>
<name>A0A8H4J8Z9_9PEZI</name>
<protein>
    <submittedName>
        <fullName evidence="2">Uncharacterized protein</fullName>
    </submittedName>
</protein>
<keyword evidence="3" id="KW-1185">Reference proteome</keyword>